<dbReference type="Pfam" id="PF00226">
    <property type="entry name" value="DnaJ"/>
    <property type="match status" value="1"/>
</dbReference>
<dbReference type="PROSITE" id="PS50076">
    <property type="entry name" value="DNAJ_2"/>
    <property type="match status" value="1"/>
</dbReference>
<keyword evidence="3" id="KW-1185">Reference proteome</keyword>
<dbReference type="SUPFAM" id="SSF46565">
    <property type="entry name" value="Chaperone J-domain"/>
    <property type="match status" value="1"/>
</dbReference>
<reference evidence="2 3" key="1">
    <citation type="submission" date="2019-09" db="EMBL/GenBank/DDBJ databases">
        <title>A chromosome-level genome assembly of the Chinese tupelo Nyssa sinensis.</title>
        <authorList>
            <person name="Yang X."/>
            <person name="Kang M."/>
            <person name="Yang Y."/>
            <person name="Xiong H."/>
            <person name="Wang M."/>
            <person name="Zhang Z."/>
            <person name="Wang Z."/>
            <person name="Wu H."/>
            <person name="Ma T."/>
            <person name="Liu J."/>
            <person name="Xi Z."/>
        </authorList>
    </citation>
    <scope>NUCLEOTIDE SEQUENCE [LARGE SCALE GENOMIC DNA]</scope>
    <source>
        <strain evidence="2">J267</strain>
        <tissue evidence="2">Leaf</tissue>
    </source>
</reference>
<dbReference type="PANTHER" id="PTHR45496">
    <property type="entry name" value="CHAPERONE DNAJ-DOMAIN SUPERFAMILY PROTEIN"/>
    <property type="match status" value="1"/>
</dbReference>
<dbReference type="EMBL" id="CM018045">
    <property type="protein sequence ID" value="KAA8528355.1"/>
    <property type="molecule type" value="Genomic_DNA"/>
</dbReference>
<dbReference type="Gene3D" id="1.10.287.110">
    <property type="entry name" value="DnaJ domain"/>
    <property type="match status" value="1"/>
</dbReference>
<dbReference type="CDD" id="cd06257">
    <property type="entry name" value="DnaJ"/>
    <property type="match status" value="1"/>
</dbReference>
<dbReference type="SMART" id="SM00271">
    <property type="entry name" value="DnaJ"/>
    <property type="match status" value="1"/>
</dbReference>
<name>A0A5J5ABF9_9ASTE</name>
<dbReference type="InterPro" id="IPR053052">
    <property type="entry name" value="Imprinting_Balance_Reg"/>
</dbReference>
<dbReference type="PROSITE" id="PS00636">
    <property type="entry name" value="DNAJ_1"/>
    <property type="match status" value="1"/>
</dbReference>
<feature type="domain" description="J" evidence="1">
    <location>
        <begin position="68"/>
        <end position="133"/>
    </location>
</feature>
<dbReference type="AlphaFoldDB" id="A0A5J5ABF9"/>
<sequence length="377" mass="42166">MEENRNRAEAARLLGLAEKLLLGKDLNGSRDFAVLAQETDPFLDGSDQIVAVVDVLLAAQRRVNNQHDWYSILQVDRGTDDIELIKKQYRRLAMLLHPDKNKFAFADSAFKFVAAAWAVLSDFGKKSLYDSELSMFSRVDLVALKNQRGHQTHHQQFRPQQEQQEQHQQRFPARGIWQAANSGAKKGNDEARLSRFWTACPYCYNLFEYPRVYEGCCLKCQNCRRSFHAAEIPSLPPTVPGKEAYYCSWGIFPLGFVNSDSDGAKYAGFPNWVPATAGTAAGDAGAAVPDNGGGGNGFVDVSERNVNTAPPARKRGRPRKNAQNAAVGLSNETMSFVGLRLKLLPQLGKFVVYQVFFSSIDCSFHGRLLDFMKFIWL</sequence>
<dbReference type="InterPro" id="IPR018253">
    <property type="entry name" value="DnaJ_domain_CS"/>
</dbReference>
<dbReference type="InterPro" id="IPR036869">
    <property type="entry name" value="J_dom_sf"/>
</dbReference>
<organism evidence="2 3">
    <name type="scientific">Nyssa sinensis</name>
    <dbReference type="NCBI Taxonomy" id="561372"/>
    <lineage>
        <taxon>Eukaryota</taxon>
        <taxon>Viridiplantae</taxon>
        <taxon>Streptophyta</taxon>
        <taxon>Embryophyta</taxon>
        <taxon>Tracheophyta</taxon>
        <taxon>Spermatophyta</taxon>
        <taxon>Magnoliopsida</taxon>
        <taxon>eudicotyledons</taxon>
        <taxon>Gunneridae</taxon>
        <taxon>Pentapetalae</taxon>
        <taxon>asterids</taxon>
        <taxon>Cornales</taxon>
        <taxon>Nyssaceae</taxon>
        <taxon>Nyssa</taxon>
    </lineage>
</organism>
<dbReference type="PRINTS" id="PR00625">
    <property type="entry name" value="JDOMAIN"/>
</dbReference>
<evidence type="ECO:0000313" key="2">
    <source>
        <dbReference type="EMBL" id="KAA8528355.1"/>
    </source>
</evidence>
<gene>
    <name evidence="2" type="ORF">F0562_035710</name>
</gene>
<dbReference type="PANTHER" id="PTHR45496:SF1">
    <property type="entry name" value="CHAPERONE DNAJ-DOMAIN SUPERFAMILY PROTEIN"/>
    <property type="match status" value="1"/>
</dbReference>
<accession>A0A5J5ABF9</accession>
<proteinExistence type="predicted"/>
<dbReference type="Proteomes" id="UP000325577">
    <property type="component" value="Linkage Group LG21"/>
</dbReference>
<evidence type="ECO:0000259" key="1">
    <source>
        <dbReference type="PROSITE" id="PS50076"/>
    </source>
</evidence>
<dbReference type="InterPro" id="IPR001623">
    <property type="entry name" value="DnaJ_domain"/>
</dbReference>
<protein>
    <recommendedName>
        <fullName evidence="1">J domain-containing protein</fullName>
    </recommendedName>
</protein>
<dbReference type="OrthoDB" id="10250354at2759"/>
<evidence type="ECO:0000313" key="3">
    <source>
        <dbReference type="Proteomes" id="UP000325577"/>
    </source>
</evidence>